<dbReference type="InterPro" id="IPR004013">
    <property type="entry name" value="PHP_dom"/>
</dbReference>
<organism evidence="2 3">
    <name type="scientific">Muiribacterium halophilum</name>
    <dbReference type="NCBI Taxonomy" id="2053465"/>
    <lineage>
        <taxon>Bacteria</taxon>
        <taxon>Candidatus Muiribacteriota</taxon>
        <taxon>Candidatus Muiribacteriia</taxon>
        <taxon>Candidatus Muiribacteriales</taxon>
        <taxon>Candidatus Muiribacteriaceae</taxon>
        <taxon>Candidatus Muiribacterium</taxon>
    </lineage>
</organism>
<dbReference type="Gene3D" id="1.10.150.650">
    <property type="match status" value="1"/>
</dbReference>
<dbReference type="InterPro" id="IPR003141">
    <property type="entry name" value="Pol/His_phosphatase_N"/>
</dbReference>
<protein>
    <submittedName>
        <fullName evidence="2">Phosphatase</fullName>
    </submittedName>
</protein>
<feature type="domain" description="Polymerase/histidinol phosphatase N-terminal" evidence="1">
    <location>
        <begin position="1"/>
        <end position="66"/>
    </location>
</feature>
<dbReference type="EMBL" id="PKTG01000096">
    <property type="protein sequence ID" value="PLX17093.1"/>
    <property type="molecule type" value="Genomic_DNA"/>
</dbReference>
<dbReference type="CDD" id="cd07438">
    <property type="entry name" value="PHP_HisPPase_AMP"/>
    <property type="match status" value="1"/>
</dbReference>
<dbReference type="PANTHER" id="PTHR42924">
    <property type="entry name" value="EXONUCLEASE"/>
    <property type="match status" value="1"/>
</dbReference>
<proteinExistence type="predicted"/>
<dbReference type="GO" id="GO:0004534">
    <property type="term" value="F:5'-3' RNA exonuclease activity"/>
    <property type="evidence" value="ECO:0007669"/>
    <property type="project" value="TreeGrafter"/>
</dbReference>
<reference evidence="2 3" key="1">
    <citation type="submission" date="2017-11" db="EMBL/GenBank/DDBJ databases">
        <title>Genome-resolved metagenomics identifies genetic mobility, metabolic interactions, and unexpected diversity in perchlorate-reducing communities.</title>
        <authorList>
            <person name="Barnum T.P."/>
            <person name="Figueroa I.A."/>
            <person name="Carlstrom C.I."/>
            <person name="Lucas L.N."/>
            <person name="Engelbrektson A.L."/>
            <person name="Coates J.D."/>
        </authorList>
    </citation>
    <scope>NUCLEOTIDE SEQUENCE [LARGE SCALE GENOMIC DNA]</scope>
    <source>
        <strain evidence="2">BM706</strain>
    </source>
</reference>
<name>A0A2N5ZEL6_MUIH1</name>
<gene>
    <name evidence="2" type="ORF">C0601_08420</name>
</gene>
<dbReference type="Proteomes" id="UP000234857">
    <property type="component" value="Unassembled WGS sequence"/>
</dbReference>
<accession>A0A2N5ZEL6</accession>
<dbReference type="PANTHER" id="PTHR42924:SF3">
    <property type="entry name" value="POLYMERASE_HISTIDINOL PHOSPHATASE N-TERMINAL DOMAIN-CONTAINING PROTEIN"/>
    <property type="match status" value="1"/>
</dbReference>
<sequence>MDLHIHTKASDGNFSPTAIVRAAKEANLSAISITDHDTMDGVDEALEAGKKYGIEVIRGVEFSCDVDDEEIHILGYFFHRPGKELFSVLETLKKKRYNRAERIIKKLNSLNIELNMDDVLKFVGNPLFIGRPHIALAMVERKIVRNPSEAFDEYLCIGKAAYEPRDNGLEPKKVIDLIKENKGLVSLAHPGYITDDNVTLGLIEYGIHALEVYHVSHDEEMIEKYTAMARNNGLYITGGSDYHGHNDDRPLLGKMSIPYEYLKDIKEAF</sequence>
<evidence type="ECO:0000259" key="1">
    <source>
        <dbReference type="SMART" id="SM00481"/>
    </source>
</evidence>
<evidence type="ECO:0000313" key="2">
    <source>
        <dbReference type="EMBL" id="PLX17093.1"/>
    </source>
</evidence>
<dbReference type="SUPFAM" id="SSF89550">
    <property type="entry name" value="PHP domain-like"/>
    <property type="match status" value="1"/>
</dbReference>
<dbReference type="Pfam" id="PF02811">
    <property type="entry name" value="PHP"/>
    <property type="match status" value="1"/>
</dbReference>
<dbReference type="InterPro" id="IPR052018">
    <property type="entry name" value="PHP_domain"/>
</dbReference>
<dbReference type="GO" id="GO:0035312">
    <property type="term" value="F:5'-3' DNA exonuclease activity"/>
    <property type="evidence" value="ECO:0007669"/>
    <property type="project" value="TreeGrafter"/>
</dbReference>
<comment type="caution">
    <text evidence="2">The sequence shown here is derived from an EMBL/GenBank/DDBJ whole genome shotgun (WGS) entry which is preliminary data.</text>
</comment>
<dbReference type="InterPro" id="IPR016195">
    <property type="entry name" value="Pol/histidinol_Pase-like"/>
</dbReference>
<dbReference type="AlphaFoldDB" id="A0A2N5ZEL6"/>
<evidence type="ECO:0000313" key="3">
    <source>
        <dbReference type="Proteomes" id="UP000234857"/>
    </source>
</evidence>
<dbReference type="SMART" id="SM00481">
    <property type="entry name" value="POLIIIAc"/>
    <property type="match status" value="1"/>
</dbReference>
<dbReference type="Gene3D" id="3.20.20.140">
    <property type="entry name" value="Metal-dependent hydrolases"/>
    <property type="match status" value="1"/>
</dbReference>